<dbReference type="InterPro" id="IPR002792">
    <property type="entry name" value="TRAM_dom"/>
</dbReference>
<feature type="compositionally biased region" description="Basic residues" evidence="6">
    <location>
        <begin position="1"/>
        <end position="10"/>
    </location>
</feature>
<evidence type="ECO:0000256" key="2">
    <source>
        <dbReference type="ARBA" id="ARBA00022679"/>
    </source>
</evidence>
<dbReference type="OrthoDB" id="5298659at2"/>
<feature type="compositionally biased region" description="Polar residues" evidence="6">
    <location>
        <begin position="11"/>
        <end position="21"/>
    </location>
</feature>
<dbReference type="AlphaFoldDB" id="A0A1L4D031"/>
<evidence type="ECO:0000313" key="9">
    <source>
        <dbReference type="Proteomes" id="UP000184731"/>
    </source>
</evidence>
<evidence type="ECO:0000259" key="7">
    <source>
        <dbReference type="PROSITE" id="PS50926"/>
    </source>
</evidence>
<dbReference type="Gene3D" id="3.40.50.150">
    <property type="entry name" value="Vaccinia Virus protein VP39"/>
    <property type="match status" value="1"/>
</dbReference>
<dbReference type="PROSITE" id="PS01230">
    <property type="entry name" value="TRMA_1"/>
    <property type="match status" value="1"/>
</dbReference>
<keyword evidence="2 4" id="KW-0808">Transferase</keyword>
<dbReference type="InterPro" id="IPR010280">
    <property type="entry name" value="U5_MeTrfase_fam"/>
</dbReference>
<dbReference type="STRING" id="1915309.AXG55_06320"/>
<dbReference type="SUPFAM" id="SSF50249">
    <property type="entry name" value="Nucleic acid-binding proteins"/>
    <property type="match status" value="1"/>
</dbReference>
<dbReference type="PROSITE" id="PS51687">
    <property type="entry name" value="SAM_MT_RNA_M5U"/>
    <property type="match status" value="1"/>
</dbReference>
<dbReference type="GO" id="GO:0070475">
    <property type="term" value="P:rRNA base methylation"/>
    <property type="evidence" value="ECO:0007669"/>
    <property type="project" value="TreeGrafter"/>
</dbReference>
<keyword evidence="1 4" id="KW-0489">Methyltransferase</keyword>
<evidence type="ECO:0000256" key="3">
    <source>
        <dbReference type="ARBA" id="ARBA00022691"/>
    </source>
</evidence>
<gene>
    <name evidence="8" type="ORF">AXG55_06320</name>
</gene>
<keyword evidence="3 4" id="KW-0949">S-adenosyl-L-methionine</keyword>
<feature type="domain" description="TRAM" evidence="7">
    <location>
        <begin position="18"/>
        <end position="79"/>
    </location>
</feature>
<dbReference type="Gene3D" id="2.40.50.140">
    <property type="entry name" value="Nucleic acid-binding proteins"/>
    <property type="match status" value="1"/>
</dbReference>
<dbReference type="InterPro" id="IPR030390">
    <property type="entry name" value="MeTrfase_TrmA_AS"/>
</dbReference>
<dbReference type="GO" id="GO:0070041">
    <property type="term" value="F:rRNA (uridine-C5-)-methyltransferase activity"/>
    <property type="evidence" value="ECO:0007669"/>
    <property type="project" value="TreeGrafter"/>
</dbReference>
<dbReference type="EMBL" id="CP017834">
    <property type="protein sequence ID" value="APJ03540.1"/>
    <property type="molecule type" value="Genomic_DNA"/>
</dbReference>
<feature type="region of interest" description="Disordered" evidence="6">
    <location>
        <begin position="1"/>
        <end position="23"/>
    </location>
</feature>
<dbReference type="InterPro" id="IPR029063">
    <property type="entry name" value="SAM-dependent_MTases_sf"/>
</dbReference>
<feature type="binding site" evidence="4">
    <location>
        <position position="319"/>
    </location>
    <ligand>
        <name>S-adenosyl-L-methionine</name>
        <dbReference type="ChEBI" id="CHEBI:59789"/>
    </ligand>
</feature>
<dbReference type="Gene3D" id="2.40.50.1070">
    <property type="match status" value="1"/>
</dbReference>
<evidence type="ECO:0000256" key="4">
    <source>
        <dbReference type="PROSITE-ProRule" id="PRU01024"/>
    </source>
</evidence>
<evidence type="ECO:0000256" key="5">
    <source>
        <dbReference type="PROSITE-ProRule" id="PRU10015"/>
    </source>
</evidence>
<dbReference type="SUPFAM" id="SSF53335">
    <property type="entry name" value="S-adenosyl-L-methionine-dependent methyltransferases"/>
    <property type="match status" value="1"/>
</dbReference>
<dbReference type="PANTHER" id="PTHR11061">
    <property type="entry name" value="RNA M5U METHYLTRANSFERASE"/>
    <property type="match status" value="1"/>
</dbReference>
<comment type="similarity">
    <text evidence="4">Belongs to the class I-like SAM-binding methyltransferase superfamily. RNA M5U methyltransferase family.</text>
</comment>
<evidence type="ECO:0000256" key="1">
    <source>
        <dbReference type="ARBA" id="ARBA00022603"/>
    </source>
</evidence>
<feature type="active site" description="Nucleophile" evidence="4">
    <location>
        <position position="427"/>
    </location>
</feature>
<feature type="binding site" evidence="4">
    <location>
        <position position="281"/>
    </location>
    <ligand>
        <name>S-adenosyl-L-methionine</name>
        <dbReference type="ChEBI" id="CHEBI:59789"/>
    </ligand>
</feature>
<dbReference type="PROSITE" id="PS50926">
    <property type="entry name" value="TRAM"/>
    <property type="match status" value="1"/>
</dbReference>
<reference evidence="8 9" key="1">
    <citation type="submission" date="2016-10" db="EMBL/GenBank/DDBJ databases">
        <title>Silvanigrella aquatica sp. nov., isolated from a freshwater lake located in the Black Forest, Germany, description of Silvanigrellaceae fam. nov., Silvanigrellales ord. nov., reclassification of the order Bdellovibrionales in the class Oligoflexia, reclassification of the families Bacteriovoracaceae and Halobacteriovoraceae in the new order Bacteriovoracales ord. nov., and reclassification of the family Pseudobacteriovoracaceae in the order Oligoflexiales.</title>
        <authorList>
            <person name="Hahn M.W."/>
            <person name="Schmidt J."/>
            <person name="Koll U."/>
            <person name="Rohde M."/>
            <person name="Verbag S."/>
            <person name="Pitt A."/>
            <person name="Nakai R."/>
            <person name="Naganuma T."/>
            <person name="Lang E."/>
        </authorList>
    </citation>
    <scope>NUCLEOTIDE SEQUENCE [LARGE SCALE GENOMIC DNA]</scope>
    <source>
        <strain evidence="8 9">MWH-Nonnen-W8red</strain>
    </source>
</reference>
<protein>
    <recommendedName>
        <fullName evidence="7">TRAM domain-containing protein</fullName>
    </recommendedName>
</protein>
<evidence type="ECO:0000313" key="8">
    <source>
        <dbReference type="EMBL" id="APJ03540.1"/>
    </source>
</evidence>
<dbReference type="KEGG" id="saqi:AXG55_06320"/>
<feature type="binding site" evidence="4">
    <location>
        <position position="398"/>
    </location>
    <ligand>
        <name>S-adenosyl-L-methionine</name>
        <dbReference type="ChEBI" id="CHEBI:59789"/>
    </ligand>
</feature>
<dbReference type="InterPro" id="IPR012340">
    <property type="entry name" value="NA-bd_OB-fold"/>
</dbReference>
<sequence length="471" mass="54307">MQKYRNRQKSFAHNNSQQNTQKKFDKETVTAFALSTDGRAIGRSNDNIVVFIKDLLPDETAKVEIVSKKSNYKNAIISKIETPSPHRVSPPCIYTSQCGGCQLQHISQNMQTEFKTKWFLETLKRIGKWNDRFLKEAESLISIIFLKREYYRRRIRLHFDGKNLGFKASNSNNVTNIEHCLITSEKINQKIKFVKENLLKSFKEIQDKKLSKHIECEIEVTESDDEKVILHIANFNMDSPIEKNNVIKMIERNLEISNDQTIHLKHPELPRFKIKKQSFVQPHLDCIKLYYQHIQDNIDQFIQKYFAKSNIKILAWDLYCGAGVFTSLPYFSGKRNNVEVECVGVEGIKEAIDSLNSNHKNLPIQGIVKDVEQFIEEQFQLKLSNPNEFKGVNVVILDPPRSGCGIAIMQKIVEICNKKALITYLACDPASFARDTRVLLEGGFKLKSLCLFDSFGHTTHYEVLGCFEKSN</sequence>
<dbReference type="Proteomes" id="UP000184731">
    <property type="component" value="Chromosome"/>
</dbReference>
<name>A0A1L4D031_9BACT</name>
<feature type="active site" evidence="5">
    <location>
        <position position="427"/>
    </location>
</feature>
<dbReference type="Pfam" id="PF01938">
    <property type="entry name" value="TRAM"/>
    <property type="match status" value="1"/>
</dbReference>
<dbReference type="PANTHER" id="PTHR11061:SF30">
    <property type="entry name" value="TRNA (URACIL(54)-C(5))-METHYLTRANSFERASE"/>
    <property type="match status" value="1"/>
</dbReference>
<organism evidence="8 9">
    <name type="scientific">Silvanigrella aquatica</name>
    <dbReference type="NCBI Taxonomy" id="1915309"/>
    <lineage>
        <taxon>Bacteria</taxon>
        <taxon>Pseudomonadati</taxon>
        <taxon>Bdellovibrionota</taxon>
        <taxon>Oligoflexia</taxon>
        <taxon>Silvanigrellales</taxon>
        <taxon>Silvanigrellaceae</taxon>
        <taxon>Silvanigrella</taxon>
    </lineage>
</organism>
<proteinExistence type="inferred from homology"/>
<evidence type="ECO:0000256" key="6">
    <source>
        <dbReference type="SAM" id="MobiDB-lite"/>
    </source>
</evidence>
<feature type="binding site" evidence="4">
    <location>
        <position position="346"/>
    </location>
    <ligand>
        <name>S-adenosyl-L-methionine</name>
        <dbReference type="ChEBI" id="CHEBI:59789"/>
    </ligand>
</feature>
<keyword evidence="9" id="KW-1185">Reference proteome</keyword>
<accession>A0A1L4D031</accession>
<dbReference type="RefSeq" id="WP_148697279.1">
    <property type="nucleotide sequence ID" value="NZ_CP017834.1"/>
</dbReference>